<feature type="domain" description="N-acetyltransferase" evidence="1">
    <location>
        <begin position="8"/>
        <end position="166"/>
    </location>
</feature>
<dbReference type="PANTHER" id="PTHR43415">
    <property type="entry name" value="SPERMIDINE N(1)-ACETYLTRANSFERASE"/>
    <property type="match status" value="1"/>
</dbReference>
<protein>
    <submittedName>
        <fullName evidence="2">GNAT family protein</fullName>
    </submittedName>
</protein>
<reference evidence="2 3" key="1">
    <citation type="journal article" date="2019" name="Int. J. Syst. Evol. Microbiol.">
        <title>The Global Catalogue of Microorganisms (GCM) 10K type strain sequencing project: providing services to taxonomists for standard genome sequencing and annotation.</title>
        <authorList>
            <consortium name="The Broad Institute Genomics Platform"/>
            <consortium name="The Broad Institute Genome Sequencing Center for Infectious Disease"/>
            <person name="Wu L."/>
            <person name="Ma J."/>
        </authorList>
    </citation>
    <scope>NUCLEOTIDE SEQUENCE [LARGE SCALE GENOMIC DNA]</scope>
    <source>
        <strain evidence="2 3">JCM 14306</strain>
    </source>
</reference>
<comment type="caution">
    <text evidence="2">The sequence shown here is derived from an EMBL/GenBank/DDBJ whole genome shotgun (WGS) entry which is preliminary data.</text>
</comment>
<dbReference type="InterPro" id="IPR000182">
    <property type="entry name" value="GNAT_dom"/>
</dbReference>
<evidence type="ECO:0000313" key="2">
    <source>
        <dbReference type="EMBL" id="GAA1624521.1"/>
    </source>
</evidence>
<keyword evidence="3" id="KW-1185">Reference proteome</keyword>
<dbReference type="EMBL" id="BAAANE010000003">
    <property type="protein sequence ID" value="GAA1624521.1"/>
    <property type="molecule type" value="Genomic_DNA"/>
</dbReference>
<dbReference type="PANTHER" id="PTHR43415:SF3">
    <property type="entry name" value="GNAT-FAMILY ACETYLTRANSFERASE"/>
    <property type="match status" value="1"/>
</dbReference>
<organism evidence="2 3">
    <name type="scientific">Kribbella alba</name>
    <dbReference type="NCBI Taxonomy" id="190197"/>
    <lineage>
        <taxon>Bacteria</taxon>
        <taxon>Bacillati</taxon>
        <taxon>Actinomycetota</taxon>
        <taxon>Actinomycetes</taxon>
        <taxon>Propionibacteriales</taxon>
        <taxon>Kribbellaceae</taxon>
        <taxon>Kribbella</taxon>
    </lineage>
</organism>
<name>A0ABN2F056_9ACTN</name>
<dbReference type="Pfam" id="PF13302">
    <property type="entry name" value="Acetyltransf_3"/>
    <property type="match status" value="1"/>
</dbReference>
<dbReference type="SUPFAM" id="SSF55729">
    <property type="entry name" value="Acyl-CoA N-acyltransferases (Nat)"/>
    <property type="match status" value="1"/>
</dbReference>
<proteinExistence type="predicted"/>
<sequence>MDTLLERVFLRPLVLSDVETYASWGLDRAFCEHAGWTVDLPLAAHQAHWHTLVAQPRLDHTRLAAVAGVQLVGYVDFAGDEPDRRELGYAIGPSERWGQGLGGTVARLGVEHGFHQLGFREIWAEAIDANRASVRILTSLGMTETGRGQAESFLGTASFYRQFSITTAEWRRQTTS</sequence>
<accession>A0ABN2F056</accession>
<dbReference type="RefSeq" id="WP_344109252.1">
    <property type="nucleotide sequence ID" value="NZ_BAAANE010000003.1"/>
</dbReference>
<dbReference type="Gene3D" id="3.40.630.30">
    <property type="match status" value="1"/>
</dbReference>
<dbReference type="InterPro" id="IPR016181">
    <property type="entry name" value="Acyl_CoA_acyltransferase"/>
</dbReference>
<dbReference type="Proteomes" id="UP001501319">
    <property type="component" value="Unassembled WGS sequence"/>
</dbReference>
<evidence type="ECO:0000259" key="1">
    <source>
        <dbReference type="PROSITE" id="PS51186"/>
    </source>
</evidence>
<gene>
    <name evidence="2" type="ORF">GCM10009744_10060</name>
</gene>
<evidence type="ECO:0000313" key="3">
    <source>
        <dbReference type="Proteomes" id="UP001501319"/>
    </source>
</evidence>
<dbReference type="PROSITE" id="PS51186">
    <property type="entry name" value="GNAT"/>
    <property type="match status" value="1"/>
</dbReference>